<keyword evidence="10" id="KW-1185">Reference proteome</keyword>
<dbReference type="InterPro" id="IPR011013">
    <property type="entry name" value="Gal_mutarotase_sf_dom"/>
</dbReference>
<feature type="binding site" evidence="5">
    <location>
        <begin position="611"/>
        <end position="612"/>
    </location>
    <ligand>
        <name>substrate</name>
    </ligand>
</feature>
<proteinExistence type="inferred from homology"/>
<dbReference type="PANTHER" id="PTHR11051">
    <property type="entry name" value="GLYCOSYL HYDROLASE-RELATED"/>
    <property type="match status" value="1"/>
</dbReference>
<evidence type="ECO:0000313" key="9">
    <source>
        <dbReference type="EMBL" id="MBA2133867.1"/>
    </source>
</evidence>
<dbReference type="RefSeq" id="WP_181340336.1">
    <property type="nucleotide sequence ID" value="NZ_JAAKDE010000025.1"/>
</dbReference>
<protein>
    <submittedName>
        <fullName evidence="9">Glycoside hydrolase family 65 protein</fullName>
    </submittedName>
</protein>
<sequence>MKKKGNNQQPIYPPHDWEIVEEKFCPAYNQRNETVFTLGNGYLGLRGNFEEGYHGPDGTSVEGTYINGFYETVDIKYPEIAYGYPEKGQTMLNVTNGKVIKLYLEDEEFHMFSGQLLAYQRRLDLRNGVLHRSLVWRSPAGREVKLEITRLVSFTNKHLAAIAYEVTPLNFDGKIRLYSALDGDVQNQQAGTDPRVGSHLAGRALEVLAQNVNDKGGALLQQTKKSGFYLACAMRNQVEGPLAQVKTEKTPLRVGVAYEFAGEAGRTIWLYKYLAYVTAKDEAHDLLQQAENLVRQAEEAGFTRLRLDQQEYMAAFWAQADIEVKGDPLVQQGLRFNAFHLLQAVGKDGITNIGAKGLTGEGYEGHYFWDTEIYILPFFTNCNPAIGRALLTYRYHTLDRARRRALEIGLTRGALYPWRTIGGDECSTFFPAGTAQYHINADIAYAIKKYVELTGDRDFLFTYGAEILFETARLWMEIGAFNPRKENRFCINVVTGPDEYTALVDNNCYTNLMAREHLKYAVQTAKWMEAEAPAQYQNLCAKIGLDAEEIMLWQKAAEHMYIPYDQRLGIYAQDDTFLDKPVWDLEATPPEKFPLLLHYHPLLIYRAQVCKQADVVLALFLLSTQFTTEEKRRNYDYYERITTHDSSLSPAIFSIVASEIGYHDKAYDYFTATVRLDLDDYHGNTKDGLHMACMAGSWLAVVYGFAGMRVADGVLCFAPYLPEQWEEYRFNVTHQGRIIRVVVNKEGTSYHLLKGDPLVILDHQEKRVLTTKCE</sequence>
<evidence type="ECO:0000259" key="7">
    <source>
        <dbReference type="Pfam" id="PF03633"/>
    </source>
</evidence>
<dbReference type="Gene3D" id="2.70.98.40">
    <property type="entry name" value="Glycoside hydrolase, family 65, N-terminal domain"/>
    <property type="match status" value="1"/>
</dbReference>
<dbReference type="GO" id="GO:0005975">
    <property type="term" value="P:carbohydrate metabolic process"/>
    <property type="evidence" value="ECO:0007669"/>
    <property type="project" value="InterPro"/>
</dbReference>
<dbReference type="Gene3D" id="2.60.420.10">
    <property type="entry name" value="Maltose phosphorylase, domain 3"/>
    <property type="match status" value="1"/>
</dbReference>
<dbReference type="SUPFAM" id="SSF74650">
    <property type="entry name" value="Galactose mutarotase-like"/>
    <property type="match status" value="1"/>
</dbReference>
<feature type="domain" description="Glycoside hydrolase family 65 N-terminal" evidence="8">
    <location>
        <begin position="21"/>
        <end position="279"/>
    </location>
</feature>
<dbReference type="GO" id="GO:0004553">
    <property type="term" value="F:hydrolase activity, hydrolyzing O-glycosyl compounds"/>
    <property type="evidence" value="ECO:0007669"/>
    <property type="project" value="TreeGrafter"/>
</dbReference>
<dbReference type="SUPFAM" id="SSF48208">
    <property type="entry name" value="Six-hairpin glycosidases"/>
    <property type="match status" value="1"/>
</dbReference>
<evidence type="ECO:0000256" key="5">
    <source>
        <dbReference type="PIRSR" id="PIRSR036289-51"/>
    </source>
</evidence>
<dbReference type="InterPro" id="IPR005195">
    <property type="entry name" value="Glyco_hydro_65_M"/>
</dbReference>
<dbReference type="InterPro" id="IPR005194">
    <property type="entry name" value="Glyco_hydro_65_C"/>
</dbReference>
<reference evidence="9" key="1">
    <citation type="submission" date="2020-06" db="EMBL/GenBank/DDBJ databases">
        <title>Novel chitinolytic bacterium.</title>
        <authorList>
            <person name="Ungkulpasvich U."/>
            <person name="Kosugi A."/>
            <person name="Uke A."/>
        </authorList>
    </citation>
    <scope>NUCLEOTIDE SEQUENCE</scope>
    <source>
        <strain evidence="9">UUS1-1</strain>
    </source>
</reference>
<evidence type="ECO:0000259" key="8">
    <source>
        <dbReference type="Pfam" id="PF03636"/>
    </source>
</evidence>
<feature type="domain" description="Glycoside hydrolase family 65 central catalytic" evidence="6">
    <location>
        <begin position="335"/>
        <end position="698"/>
    </location>
</feature>
<dbReference type="PIRSF" id="PIRSF036289">
    <property type="entry name" value="Glycosyl_hydrolase_malt_phosph"/>
    <property type="match status" value="1"/>
</dbReference>
<dbReference type="Pfam" id="PF03633">
    <property type="entry name" value="Glyco_hydro_65C"/>
    <property type="match status" value="1"/>
</dbReference>
<dbReference type="PANTHER" id="PTHR11051:SF8">
    <property type="entry name" value="PROTEIN-GLUCOSYLGALACTOSYLHYDROXYLYSINE GLUCOSIDASE"/>
    <property type="match status" value="1"/>
</dbReference>
<evidence type="ECO:0000256" key="2">
    <source>
        <dbReference type="ARBA" id="ARBA00022676"/>
    </source>
</evidence>
<dbReference type="InterPro" id="IPR017045">
    <property type="entry name" value="Malt_Pase/Glycosyl_Hdrlase"/>
</dbReference>
<evidence type="ECO:0000313" key="10">
    <source>
        <dbReference type="Proteomes" id="UP000657177"/>
    </source>
</evidence>
<feature type="active site" description="Proton donor" evidence="4">
    <location>
        <position position="499"/>
    </location>
</feature>
<dbReference type="Pfam" id="PF03632">
    <property type="entry name" value="Glyco_hydro_65m"/>
    <property type="match status" value="1"/>
</dbReference>
<dbReference type="AlphaFoldDB" id="A0A8J6I443"/>
<keyword evidence="3" id="KW-0808">Transferase</keyword>
<name>A0A8J6I443_9FIRM</name>
<keyword evidence="2" id="KW-0328">Glycosyltransferase</keyword>
<gene>
    <name evidence="9" type="ORF">G5B42_10020</name>
</gene>
<dbReference type="Proteomes" id="UP000657177">
    <property type="component" value="Unassembled WGS sequence"/>
</dbReference>
<dbReference type="GO" id="GO:0030246">
    <property type="term" value="F:carbohydrate binding"/>
    <property type="evidence" value="ECO:0007669"/>
    <property type="project" value="InterPro"/>
</dbReference>
<dbReference type="InterPro" id="IPR005196">
    <property type="entry name" value="Glyco_hydro_65_N"/>
</dbReference>
<accession>A0A8J6I443</accession>
<keyword evidence="9" id="KW-0378">Hydrolase</keyword>
<evidence type="ECO:0000256" key="4">
    <source>
        <dbReference type="PIRSR" id="PIRSR036289-50"/>
    </source>
</evidence>
<evidence type="ECO:0000256" key="3">
    <source>
        <dbReference type="ARBA" id="ARBA00022679"/>
    </source>
</evidence>
<feature type="domain" description="Glycoside hydrolase family 65 C-terminal" evidence="7">
    <location>
        <begin position="708"/>
        <end position="765"/>
    </location>
</feature>
<feature type="binding site" evidence="5">
    <location>
        <begin position="369"/>
        <end position="370"/>
    </location>
    <ligand>
        <name>substrate</name>
    </ligand>
</feature>
<dbReference type="InterPro" id="IPR012341">
    <property type="entry name" value="6hp_glycosidase-like_sf"/>
</dbReference>
<comment type="caution">
    <text evidence="9">The sequence shown here is derived from an EMBL/GenBank/DDBJ whole genome shotgun (WGS) entry which is preliminary data.</text>
</comment>
<dbReference type="Pfam" id="PF03636">
    <property type="entry name" value="Glyco_hydro_65N"/>
    <property type="match status" value="1"/>
</dbReference>
<dbReference type="Gene3D" id="1.50.10.10">
    <property type="match status" value="1"/>
</dbReference>
<evidence type="ECO:0000256" key="1">
    <source>
        <dbReference type="ARBA" id="ARBA00006768"/>
    </source>
</evidence>
<evidence type="ECO:0000259" key="6">
    <source>
        <dbReference type="Pfam" id="PF03632"/>
    </source>
</evidence>
<comment type="similarity">
    <text evidence="1">Belongs to the glycosyl hydrolase 65 family.</text>
</comment>
<dbReference type="GO" id="GO:0016757">
    <property type="term" value="F:glycosyltransferase activity"/>
    <property type="evidence" value="ECO:0007669"/>
    <property type="project" value="UniProtKB-KW"/>
</dbReference>
<dbReference type="EMBL" id="JAAKDE010000025">
    <property type="protein sequence ID" value="MBA2133867.1"/>
    <property type="molecule type" value="Genomic_DNA"/>
</dbReference>
<organism evidence="9 10">
    <name type="scientific">Capillibacterium thermochitinicola</name>
    <dbReference type="NCBI Taxonomy" id="2699427"/>
    <lineage>
        <taxon>Bacteria</taxon>
        <taxon>Bacillati</taxon>
        <taxon>Bacillota</taxon>
        <taxon>Capillibacterium</taxon>
    </lineage>
</organism>
<dbReference type="InterPro" id="IPR037018">
    <property type="entry name" value="GH65_N"/>
</dbReference>
<dbReference type="InterPro" id="IPR008928">
    <property type="entry name" value="6-hairpin_glycosidase_sf"/>
</dbReference>